<protein>
    <submittedName>
        <fullName evidence="5">CopY family transcriptional regulator</fullName>
    </submittedName>
</protein>
<gene>
    <name evidence="5" type="ORF">F6J89_02695</name>
</gene>
<evidence type="ECO:0000256" key="3">
    <source>
        <dbReference type="ARBA" id="ARBA00023125"/>
    </source>
</evidence>
<dbReference type="InterPro" id="IPR005650">
    <property type="entry name" value="BlaI_family"/>
</dbReference>
<evidence type="ECO:0000313" key="5">
    <source>
        <dbReference type="EMBL" id="NER26550.1"/>
    </source>
</evidence>
<dbReference type="PIRSF" id="PIRSF019455">
    <property type="entry name" value="CopR_AtkY"/>
    <property type="match status" value="1"/>
</dbReference>
<keyword evidence="4" id="KW-0804">Transcription</keyword>
<dbReference type="GO" id="GO:0045892">
    <property type="term" value="P:negative regulation of DNA-templated transcription"/>
    <property type="evidence" value="ECO:0007669"/>
    <property type="project" value="InterPro"/>
</dbReference>
<evidence type="ECO:0000256" key="4">
    <source>
        <dbReference type="ARBA" id="ARBA00023163"/>
    </source>
</evidence>
<dbReference type="Pfam" id="PF03965">
    <property type="entry name" value="Penicillinase_R"/>
    <property type="match status" value="1"/>
</dbReference>
<dbReference type="GO" id="GO:0003677">
    <property type="term" value="F:DNA binding"/>
    <property type="evidence" value="ECO:0007669"/>
    <property type="project" value="UniProtKB-KW"/>
</dbReference>
<dbReference type="Gene3D" id="1.10.10.10">
    <property type="entry name" value="Winged helix-like DNA-binding domain superfamily/Winged helix DNA-binding domain"/>
    <property type="match status" value="1"/>
</dbReference>
<dbReference type="InterPro" id="IPR036390">
    <property type="entry name" value="WH_DNA-bd_sf"/>
</dbReference>
<name>A0A6B3N4T7_9CYAN</name>
<dbReference type="InterPro" id="IPR036388">
    <property type="entry name" value="WH-like_DNA-bd_sf"/>
</dbReference>
<evidence type="ECO:0000256" key="1">
    <source>
        <dbReference type="ARBA" id="ARBA00011046"/>
    </source>
</evidence>
<dbReference type="EMBL" id="JAAHFQ010000035">
    <property type="protein sequence ID" value="NER26550.1"/>
    <property type="molecule type" value="Genomic_DNA"/>
</dbReference>
<dbReference type="SUPFAM" id="SSF46785">
    <property type="entry name" value="Winged helix' DNA-binding domain"/>
    <property type="match status" value="1"/>
</dbReference>
<comment type="similarity">
    <text evidence="1">Belongs to the BlaI transcriptional regulatory family.</text>
</comment>
<evidence type="ECO:0000256" key="2">
    <source>
        <dbReference type="ARBA" id="ARBA00023015"/>
    </source>
</evidence>
<sequence>MNPLPSHRPKHLSLGPLEKEILTIVWELGCATVKNVHERILADPERELAYTSVTTVLRRLTQKGWLTYEKQGRAFSWKPLISRQEAQVLQAHEQLNRFLAVSNPDVVAAFADSLDTSSVEQIEAITRRIQAARRAREEKK</sequence>
<dbReference type="AlphaFoldDB" id="A0A6B3N4T7"/>
<organism evidence="5">
    <name type="scientific">Symploca sp. SIO1C4</name>
    <dbReference type="NCBI Taxonomy" id="2607765"/>
    <lineage>
        <taxon>Bacteria</taxon>
        <taxon>Bacillati</taxon>
        <taxon>Cyanobacteriota</taxon>
        <taxon>Cyanophyceae</taxon>
        <taxon>Coleofasciculales</taxon>
        <taxon>Coleofasciculaceae</taxon>
        <taxon>Symploca</taxon>
    </lineage>
</organism>
<accession>A0A6B3N4T7</accession>
<proteinExistence type="inferred from homology"/>
<comment type="caution">
    <text evidence="5">The sequence shown here is derived from an EMBL/GenBank/DDBJ whole genome shotgun (WGS) entry which is preliminary data.</text>
</comment>
<reference evidence="5" key="1">
    <citation type="submission" date="2019-11" db="EMBL/GenBank/DDBJ databases">
        <title>Genomic insights into an expanded diversity of filamentous marine cyanobacteria reveals the extraordinary biosynthetic potential of Moorea and Okeania.</title>
        <authorList>
            <person name="Ferreira Leao T."/>
            <person name="Wang M."/>
            <person name="Moss N."/>
            <person name="Da Silva R."/>
            <person name="Sanders J."/>
            <person name="Nurk S."/>
            <person name="Gurevich A."/>
            <person name="Humphrey G."/>
            <person name="Reher R."/>
            <person name="Zhu Q."/>
            <person name="Belda-Ferre P."/>
            <person name="Glukhov E."/>
            <person name="Rex R."/>
            <person name="Dorrestein P.C."/>
            <person name="Knight R."/>
            <person name="Pevzner P."/>
            <person name="Gerwick W.H."/>
            <person name="Gerwick L."/>
        </authorList>
    </citation>
    <scope>NUCLEOTIDE SEQUENCE</scope>
    <source>
        <strain evidence="5">SIO1C4</strain>
    </source>
</reference>
<keyword evidence="2" id="KW-0805">Transcription regulation</keyword>
<keyword evidence="3" id="KW-0238">DNA-binding</keyword>